<dbReference type="AlphaFoldDB" id="A0A146FHB1"/>
<keyword evidence="1" id="KW-0378">Hydrolase</keyword>
<dbReference type="EMBL" id="BCWF01000018">
    <property type="protein sequence ID" value="GAT24733.1"/>
    <property type="molecule type" value="Genomic_DNA"/>
</dbReference>
<organism evidence="1 2">
    <name type="scientific">Aspergillus kawachii</name>
    <name type="common">White koji mold</name>
    <name type="synonym">Aspergillus awamori var. kawachi</name>
    <dbReference type="NCBI Taxonomy" id="1069201"/>
    <lineage>
        <taxon>Eukaryota</taxon>
        <taxon>Fungi</taxon>
        <taxon>Dikarya</taxon>
        <taxon>Ascomycota</taxon>
        <taxon>Pezizomycotina</taxon>
        <taxon>Eurotiomycetes</taxon>
        <taxon>Eurotiomycetidae</taxon>
        <taxon>Eurotiales</taxon>
        <taxon>Aspergillaceae</taxon>
        <taxon>Aspergillus</taxon>
        <taxon>Aspergillus subgen. Circumdati</taxon>
    </lineage>
</organism>
<protein>
    <submittedName>
        <fullName evidence="1">Zinc metalloprotease</fullName>
    </submittedName>
</protein>
<dbReference type="GO" id="GO:0008237">
    <property type="term" value="F:metallopeptidase activity"/>
    <property type="evidence" value="ECO:0007669"/>
    <property type="project" value="UniProtKB-KW"/>
</dbReference>
<keyword evidence="1" id="KW-0645">Protease</keyword>
<reference evidence="1 2" key="1">
    <citation type="journal article" date="2016" name="DNA Res.">
        <title>Genome sequence of Aspergillus luchuensis NBRC 4314.</title>
        <authorList>
            <person name="Yamada O."/>
            <person name="Machida M."/>
            <person name="Hosoyama A."/>
            <person name="Goto M."/>
            <person name="Takahashi T."/>
            <person name="Futagami T."/>
            <person name="Yamagata Y."/>
            <person name="Takeuchi M."/>
            <person name="Kobayashi T."/>
            <person name="Koike H."/>
            <person name="Abe K."/>
            <person name="Asai K."/>
            <person name="Arita M."/>
            <person name="Fujita N."/>
            <person name="Fukuda K."/>
            <person name="Higa K."/>
            <person name="Horikawa H."/>
            <person name="Ishikawa T."/>
            <person name="Jinno K."/>
            <person name="Kato Y."/>
            <person name="Kirimura K."/>
            <person name="Mizutani O."/>
            <person name="Nakasone K."/>
            <person name="Sano M."/>
            <person name="Shiraishi Y."/>
            <person name="Tsukahara M."/>
            <person name="Gomi K."/>
        </authorList>
    </citation>
    <scope>NUCLEOTIDE SEQUENCE [LARGE SCALE GENOMIC DNA]</scope>
    <source>
        <strain evidence="1 2">RIB 2604</strain>
    </source>
</reference>
<accession>A0A146FHB1</accession>
<dbReference type="GO" id="GO:0006508">
    <property type="term" value="P:proteolysis"/>
    <property type="evidence" value="ECO:0007669"/>
    <property type="project" value="UniProtKB-KW"/>
</dbReference>
<reference evidence="2" key="2">
    <citation type="submission" date="2016-02" db="EMBL/GenBank/DDBJ databases">
        <title>Genome sequencing of Aspergillus luchuensis NBRC 4314.</title>
        <authorList>
            <person name="Yamada O."/>
        </authorList>
    </citation>
    <scope>NUCLEOTIDE SEQUENCE [LARGE SCALE GENOMIC DNA]</scope>
    <source>
        <strain evidence="2">RIB 2604</strain>
    </source>
</reference>
<comment type="caution">
    <text evidence="1">The sequence shown here is derived from an EMBL/GenBank/DDBJ whole genome shotgun (WGS) entry which is preliminary data.</text>
</comment>
<gene>
    <name evidence="1" type="ORF">RIB2604_01805630</name>
</gene>
<proteinExistence type="predicted"/>
<name>A0A146FHB1_ASPKA</name>
<dbReference type="Proteomes" id="UP000075230">
    <property type="component" value="Unassembled WGS sequence"/>
</dbReference>
<evidence type="ECO:0000313" key="2">
    <source>
        <dbReference type="Proteomes" id="UP000075230"/>
    </source>
</evidence>
<sequence>MTIASVVIDKPALFDLFNLEAALVWYPTEERIGTGGPLQ</sequence>
<evidence type="ECO:0000313" key="1">
    <source>
        <dbReference type="EMBL" id="GAT24733.1"/>
    </source>
</evidence>
<keyword evidence="1" id="KW-0482">Metalloprotease</keyword>